<dbReference type="InterPro" id="IPR040982">
    <property type="entry name" value="DNA_pol3_finger"/>
</dbReference>
<evidence type="ECO:0000256" key="11">
    <source>
        <dbReference type="ARBA" id="ARBA00023204"/>
    </source>
</evidence>
<evidence type="ECO:0000256" key="9">
    <source>
        <dbReference type="ARBA" id="ARBA00022763"/>
    </source>
</evidence>
<evidence type="ECO:0000313" key="15">
    <source>
        <dbReference type="EMBL" id="MFC3853544.1"/>
    </source>
</evidence>
<dbReference type="NCBIfam" id="NF004225">
    <property type="entry name" value="PRK05672.1"/>
    <property type="match status" value="1"/>
</dbReference>
<dbReference type="SMART" id="SM00481">
    <property type="entry name" value="POLIIIAc"/>
    <property type="match status" value="1"/>
</dbReference>
<keyword evidence="8 13" id="KW-0235">DNA replication</keyword>
<dbReference type="InterPro" id="IPR016195">
    <property type="entry name" value="Pol/histidinol_Pase-like"/>
</dbReference>
<keyword evidence="7 13" id="KW-0548">Nucleotidyltransferase</keyword>
<keyword evidence="6 13" id="KW-0808">Transferase</keyword>
<evidence type="ECO:0000256" key="4">
    <source>
        <dbReference type="ARBA" id="ARBA00017273"/>
    </source>
</evidence>
<evidence type="ECO:0000256" key="3">
    <source>
        <dbReference type="ARBA" id="ARBA00012417"/>
    </source>
</evidence>
<keyword evidence="10 13" id="KW-0239">DNA-directed DNA polymerase</keyword>
<accession>A0ABV7ZYD6</accession>
<evidence type="ECO:0000256" key="8">
    <source>
        <dbReference type="ARBA" id="ARBA00022705"/>
    </source>
</evidence>
<dbReference type="Gene3D" id="1.10.150.870">
    <property type="match status" value="1"/>
</dbReference>
<dbReference type="PANTHER" id="PTHR32294">
    <property type="entry name" value="DNA POLYMERASE III SUBUNIT ALPHA"/>
    <property type="match status" value="1"/>
</dbReference>
<feature type="domain" description="Polymerase/histidinol phosphatase N-terminal" evidence="14">
    <location>
        <begin position="11"/>
        <end position="80"/>
    </location>
</feature>
<keyword evidence="16" id="KW-1185">Reference proteome</keyword>
<sequence>MPPHTDLLPFAELHCLSNFSFLRGASHPEELIAQASALGYSALAITDECSVAGVVRAWQYRREHELSLKLIVGSEFHLEELYFVLLAPNRLAWTQLCQLITRARSRARKGEYQLLTSDLDPEALSDCLLLWYPSGDAHKDTAAFEQLQNAFPKRLWIANSRHLEPDEDHLYAYRQRLAQQLTLPEVCTNQVHMHVPERQRLQDTLTAIRHGCTLQTAGYRLFINAERHLRSRKRLSLLYDEAAIRQTQEIAQRCVFELSELRYEYPAEIVPQGLTAAAYLRQLTHTGERRRYPAGTPLSVQRDIAKELNLIIELHYEHFFLTIEDIVRFARRQGILCQGRGSAANSAVCFCLGITEVDPAQVTLLFERFISRERNEPPDIDVDFEHERREEVIQYIYQKYGRHRAALTATVISYRSKSAIRDVGKALGFDEPDMDRLIRQLDRRDTENPWSEQLRQLPDPIGRSSALLTQRFIELVIEIQRFPRHLSQHVGGFVIAADHLNHWVPTENAAMADRTVIQWDKDDLEALGLLKVDILALGMLSTIRKSFHMIQDFYGREYRLATVPQDDPDTYRMLQRGDSIGVFQVESRAQINMLPRLRPQNYYDLVIQVSIVRPGPIQGDMVHPYLRRRDGLEPVDYPSPEIKKVLERTLGVPIFQEQVIALAMAAAGFSAGEADQLRRAMASWKKHGHMEQLQARLIEGMRERGHGEAFIQRICRQIQGFGEYGFPESHAASFALLVYVSAWLKCHEPAIFCCALLNSQPMGFYSPSQLIQDALRHNVEILPVDVNASTWDHHILPASHSTPEKPEPAIRLGLRLIKGLSAEAAQRILRQRPPTGYAALTDLQTNVHLAQRDWQVLASAGAFRSLSGHRYQARWDTLGRVAATPLFTADMFTEQALSLPAPSEGDNILEDYSSLGLTLERHPLALLREQGQLHPKALSAEQLQELPPHKQAVVVCGLVTGRQRPGTSSGVTFVTLEDETGNTNVVVWLSTARRQRKALLMAHLLQVTGVLEKEGDVVHVVANHLQDRSDLLSGLRLPSRDFH</sequence>
<keyword evidence="11 13" id="KW-0234">DNA repair</keyword>
<dbReference type="PANTHER" id="PTHR32294:SF4">
    <property type="entry name" value="ERROR-PRONE DNA POLYMERASE"/>
    <property type="match status" value="1"/>
</dbReference>
<dbReference type="InterPro" id="IPR004013">
    <property type="entry name" value="PHP_dom"/>
</dbReference>
<dbReference type="InterPro" id="IPR004805">
    <property type="entry name" value="DnaE2/DnaE/PolC"/>
</dbReference>
<evidence type="ECO:0000256" key="13">
    <source>
        <dbReference type="HAMAP-Rule" id="MF_01902"/>
    </source>
</evidence>
<comment type="similarity">
    <text evidence="2 13">Belongs to the DNA polymerase type-C family. DnaE2 subfamily.</text>
</comment>
<evidence type="ECO:0000256" key="2">
    <source>
        <dbReference type="ARBA" id="ARBA00007391"/>
    </source>
</evidence>
<evidence type="ECO:0000259" key="14">
    <source>
        <dbReference type="SMART" id="SM00481"/>
    </source>
</evidence>
<dbReference type="Gene3D" id="3.20.20.140">
    <property type="entry name" value="Metal-dependent hydrolases"/>
    <property type="match status" value="1"/>
</dbReference>
<comment type="caution">
    <text evidence="15">The sequence shown here is derived from an EMBL/GenBank/DDBJ whole genome shotgun (WGS) entry which is preliminary data.</text>
</comment>
<reference evidence="16" key="1">
    <citation type="journal article" date="2019" name="Int. J. Syst. Evol. Microbiol.">
        <title>The Global Catalogue of Microorganisms (GCM) 10K type strain sequencing project: providing services to taxonomists for standard genome sequencing and annotation.</title>
        <authorList>
            <consortium name="The Broad Institute Genomics Platform"/>
            <consortium name="The Broad Institute Genome Sequencing Center for Infectious Disease"/>
            <person name="Wu L."/>
            <person name="Ma J."/>
        </authorList>
    </citation>
    <scope>NUCLEOTIDE SEQUENCE [LARGE SCALE GENOMIC DNA]</scope>
    <source>
        <strain evidence="16">IBRC 10765</strain>
    </source>
</reference>
<evidence type="ECO:0000313" key="16">
    <source>
        <dbReference type="Proteomes" id="UP001595617"/>
    </source>
</evidence>
<dbReference type="EC" id="2.7.7.7" evidence="3 13"/>
<evidence type="ECO:0000256" key="5">
    <source>
        <dbReference type="ARBA" id="ARBA00022490"/>
    </source>
</evidence>
<dbReference type="InterPro" id="IPR003141">
    <property type="entry name" value="Pol/His_phosphatase_N"/>
</dbReference>
<dbReference type="CDD" id="cd07434">
    <property type="entry name" value="PHP_PolIIIA_DnaE2"/>
    <property type="match status" value="1"/>
</dbReference>
<comment type="subcellular location">
    <subcellularLocation>
        <location evidence="1 13">Cytoplasm</location>
    </subcellularLocation>
</comment>
<dbReference type="SUPFAM" id="SSF89550">
    <property type="entry name" value="PHP domain-like"/>
    <property type="match status" value="1"/>
</dbReference>
<dbReference type="InterPro" id="IPR011708">
    <property type="entry name" value="DNA_pol3_alpha_NTPase_dom"/>
</dbReference>
<gene>
    <name evidence="13" type="primary">dnaE2</name>
    <name evidence="15" type="ORF">ACFOOG_11925</name>
</gene>
<dbReference type="InterPro" id="IPR023073">
    <property type="entry name" value="DnaE2"/>
</dbReference>
<keyword evidence="9 13" id="KW-0227">DNA damage</keyword>
<evidence type="ECO:0000256" key="12">
    <source>
        <dbReference type="ARBA" id="ARBA00049244"/>
    </source>
</evidence>
<dbReference type="Pfam" id="PF02811">
    <property type="entry name" value="PHP"/>
    <property type="match status" value="1"/>
</dbReference>
<dbReference type="NCBIfam" id="TIGR00594">
    <property type="entry name" value="polc"/>
    <property type="match status" value="1"/>
</dbReference>
<dbReference type="Proteomes" id="UP001595617">
    <property type="component" value="Unassembled WGS sequence"/>
</dbReference>
<evidence type="ECO:0000256" key="6">
    <source>
        <dbReference type="ARBA" id="ARBA00022679"/>
    </source>
</evidence>
<evidence type="ECO:0000256" key="10">
    <source>
        <dbReference type="ARBA" id="ARBA00022932"/>
    </source>
</evidence>
<protein>
    <recommendedName>
        <fullName evidence="4 13">Error-prone DNA polymerase</fullName>
        <ecNumber evidence="3 13">2.7.7.7</ecNumber>
    </recommendedName>
</protein>
<dbReference type="InterPro" id="IPR029460">
    <property type="entry name" value="DNAPol_HHH"/>
</dbReference>
<name>A0ABV7ZYD6_9GAMM</name>
<comment type="catalytic activity">
    <reaction evidence="12 13">
        <text>DNA(n) + a 2'-deoxyribonucleoside 5'-triphosphate = DNA(n+1) + diphosphate</text>
        <dbReference type="Rhea" id="RHEA:22508"/>
        <dbReference type="Rhea" id="RHEA-COMP:17339"/>
        <dbReference type="Rhea" id="RHEA-COMP:17340"/>
        <dbReference type="ChEBI" id="CHEBI:33019"/>
        <dbReference type="ChEBI" id="CHEBI:61560"/>
        <dbReference type="ChEBI" id="CHEBI:173112"/>
        <dbReference type="EC" id="2.7.7.7"/>
    </reaction>
</comment>
<evidence type="ECO:0000256" key="1">
    <source>
        <dbReference type="ARBA" id="ARBA00004496"/>
    </source>
</evidence>
<comment type="function">
    <text evidence="13">DNA polymerase involved in damage-induced mutagenesis and translesion synthesis (TLS). It is not the major replicative DNA polymerase.</text>
</comment>
<dbReference type="Pfam" id="PF01336">
    <property type="entry name" value="tRNA_anti-codon"/>
    <property type="match status" value="1"/>
</dbReference>
<evidence type="ECO:0000256" key="7">
    <source>
        <dbReference type="ARBA" id="ARBA00022695"/>
    </source>
</evidence>
<keyword evidence="5 13" id="KW-0963">Cytoplasm</keyword>
<dbReference type="Pfam" id="PF07733">
    <property type="entry name" value="DNA_pol3_alpha"/>
    <property type="match status" value="1"/>
</dbReference>
<dbReference type="Pfam" id="PF14579">
    <property type="entry name" value="HHH_6"/>
    <property type="match status" value="1"/>
</dbReference>
<proteinExistence type="inferred from homology"/>
<dbReference type="InterPro" id="IPR004365">
    <property type="entry name" value="NA-bd_OB_tRNA"/>
</dbReference>
<dbReference type="Pfam" id="PF17657">
    <property type="entry name" value="DNA_pol3_finger"/>
    <property type="match status" value="1"/>
</dbReference>
<dbReference type="EMBL" id="JBHRYR010000003">
    <property type="protein sequence ID" value="MFC3853544.1"/>
    <property type="molecule type" value="Genomic_DNA"/>
</dbReference>
<dbReference type="RefSeq" id="WP_380696798.1">
    <property type="nucleotide sequence ID" value="NZ_JBHRYR010000003.1"/>
</dbReference>
<dbReference type="CDD" id="cd04485">
    <property type="entry name" value="DnaE_OBF"/>
    <property type="match status" value="1"/>
</dbReference>
<dbReference type="HAMAP" id="MF_01902">
    <property type="entry name" value="DNApol_error_prone"/>
    <property type="match status" value="1"/>
</dbReference>
<organism evidence="15 16">
    <name type="scientific">Saccharospirillum mangrovi</name>
    <dbReference type="NCBI Taxonomy" id="2161747"/>
    <lineage>
        <taxon>Bacteria</taxon>
        <taxon>Pseudomonadati</taxon>
        <taxon>Pseudomonadota</taxon>
        <taxon>Gammaproteobacteria</taxon>
        <taxon>Oceanospirillales</taxon>
        <taxon>Saccharospirillaceae</taxon>
        <taxon>Saccharospirillum</taxon>
    </lineage>
</organism>